<dbReference type="EMBL" id="RWGY01000051">
    <property type="protein sequence ID" value="TVU05505.1"/>
    <property type="molecule type" value="Genomic_DNA"/>
</dbReference>
<dbReference type="AlphaFoldDB" id="A0A5J9T2E5"/>
<name>A0A5J9T2E5_9POAL</name>
<dbReference type="GO" id="GO:0016787">
    <property type="term" value="F:hydrolase activity"/>
    <property type="evidence" value="ECO:0007669"/>
    <property type="project" value="TreeGrafter"/>
</dbReference>
<feature type="compositionally biased region" description="Basic and acidic residues" evidence="1">
    <location>
        <begin position="16"/>
        <end position="30"/>
    </location>
</feature>
<reference evidence="2 3" key="1">
    <citation type="journal article" date="2019" name="Sci. Rep.">
        <title>A high-quality genome of Eragrostis curvula grass provides insights into Poaceae evolution and supports new strategies to enhance forage quality.</title>
        <authorList>
            <person name="Carballo J."/>
            <person name="Santos B.A.C.M."/>
            <person name="Zappacosta D."/>
            <person name="Garbus I."/>
            <person name="Selva J.P."/>
            <person name="Gallo C.A."/>
            <person name="Diaz A."/>
            <person name="Albertini E."/>
            <person name="Caccamo M."/>
            <person name="Echenique V."/>
        </authorList>
    </citation>
    <scope>NUCLEOTIDE SEQUENCE [LARGE SCALE GENOMIC DNA]</scope>
    <source>
        <strain evidence="3">cv. Victoria</strain>
        <tissue evidence="2">Leaf</tissue>
    </source>
</reference>
<feature type="region of interest" description="Disordered" evidence="1">
    <location>
        <begin position="16"/>
        <end position="35"/>
    </location>
</feature>
<sequence length="166" mass="18300">LVPGDAASDARCRSLLGDNRDEGHRRDQDTTPRAAGHMIFGPESVAFDGRGGGPYVSVSDGRILKYGDRDVGWTTFAYTPSYLKNNYSHFMTVEISCAADLWALWFHRDNGYLYITDSYMDLMRVGRNGSEATVLVTEAAGMPLCFTNGVDVDQVTGVRRGVLHIK</sequence>
<evidence type="ECO:0000256" key="1">
    <source>
        <dbReference type="SAM" id="MobiDB-lite"/>
    </source>
</evidence>
<gene>
    <name evidence="2" type="ORF">EJB05_48671</name>
</gene>
<dbReference type="SUPFAM" id="SSF63829">
    <property type="entry name" value="Calcium-dependent phosphotriesterase"/>
    <property type="match status" value="1"/>
</dbReference>
<dbReference type="GO" id="GO:0012505">
    <property type="term" value="C:endomembrane system"/>
    <property type="evidence" value="ECO:0007669"/>
    <property type="project" value="TreeGrafter"/>
</dbReference>
<evidence type="ECO:0000313" key="3">
    <source>
        <dbReference type="Proteomes" id="UP000324897"/>
    </source>
</evidence>
<proteinExistence type="predicted"/>
<evidence type="ECO:0000313" key="2">
    <source>
        <dbReference type="EMBL" id="TVU05505.1"/>
    </source>
</evidence>
<protein>
    <submittedName>
        <fullName evidence="2">Uncharacterized protein</fullName>
    </submittedName>
</protein>
<dbReference type="Gramene" id="TVU05505">
    <property type="protein sequence ID" value="TVU05505"/>
    <property type="gene ID" value="EJB05_48671"/>
</dbReference>
<comment type="caution">
    <text evidence="2">The sequence shown here is derived from an EMBL/GenBank/DDBJ whole genome shotgun (WGS) entry which is preliminary data.</text>
</comment>
<keyword evidence="3" id="KW-1185">Reference proteome</keyword>
<dbReference type="PANTHER" id="PTHR10426:SF76">
    <property type="entry name" value="STRICTOSIDINE SYNTHASE CONSERVED REGION DOMAIN-CONTAINING PROTEIN"/>
    <property type="match status" value="1"/>
</dbReference>
<organism evidence="2 3">
    <name type="scientific">Eragrostis curvula</name>
    <name type="common">weeping love grass</name>
    <dbReference type="NCBI Taxonomy" id="38414"/>
    <lineage>
        <taxon>Eukaryota</taxon>
        <taxon>Viridiplantae</taxon>
        <taxon>Streptophyta</taxon>
        <taxon>Embryophyta</taxon>
        <taxon>Tracheophyta</taxon>
        <taxon>Spermatophyta</taxon>
        <taxon>Magnoliopsida</taxon>
        <taxon>Liliopsida</taxon>
        <taxon>Poales</taxon>
        <taxon>Poaceae</taxon>
        <taxon>PACMAD clade</taxon>
        <taxon>Chloridoideae</taxon>
        <taxon>Eragrostideae</taxon>
        <taxon>Eragrostidinae</taxon>
        <taxon>Eragrostis</taxon>
    </lineage>
</organism>
<dbReference type="OrthoDB" id="781997at2759"/>
<feature type="non-terminal residue" evidence="2">
    <location>
        <position position="1"/>
    </location>
</feature>
<dbReference type="PANTHER" id="PTHR10426">
    <property type="entry name" value="STRICTOSIDINE SYNTHASE-RELATED"/>
    <property type="match status" value="1"/>
</dbReference>
<dbReference type="Proteomes" id="UP000324897">
    <property type="component" value="Unassembled WGS sequence"/>
</dbReference>
<dbReference type="Gene3D" id="2.120.10.30">
    <property type="entry name" value="TolB, C-terminal domain"/>
    <property type="match status" value="1"/>
</dbReference>
<accession>A0A5J9T2E5</accession>
<dbReference type="InterPro" id="IPR011042">
    <property type="entry name" value="6-blade_b-propeller_TolB-like"/>
</dbReference>